<evidence type="ECO:0000313" key="2">
    <source>
        <dbReference type="EMBL" id="UNI17704.1"/>
    </source>
</evidence>
<name>A0A9Q8VAB7_9HYPO</name>
<protein>
    <submittedName>
        <fullName evidence="2">Uncharacterized protein</fullName>
    </submittedName>
</protein>
<evidence type="ECO:0000256" key="1">
    <source>
        <dbReference type="SAM" id="MobiDB-lite"/>
    </source>
</evidence>
<dbReference type="RefSeq" id="XP_047841185.1">
    <property type="nucleotide sequence ID" value="XM_047985208.1"/>
</dbReference>
<proteinExistence type="predicted"/>
<accession>A0A9Q8VAB7</accession>
<reference evidence="2" key="1">
    <citation type="submission" date="2021-11" db="EMBL/GenBank/DDBJ databases">
        <title>Purpureocillium_takamizusanense_genome.</title>
        <authorList>
            <person name="Nguyen N.-H."/>
        </authorList>
    </citation>
    <scope>NUCLEOTIDE SEQUENCE</scope>
    <source>
        <strain evidence="2">PT3</strain>
    </source>
</reference>
<gene>
    <name evidence="2" type="ORF">JDV02_004028</name>
</gene>
<feature type="region of interest" description="Disordered" evidence="1">
    <location>
        <begin position="99"/>
        <end position="120"/>
    </location>
</feature>
<dbReference type="Proteomes" id="UP000829364">
    <property type="component" value="Chromosome 3"/>
</dbReference>
<keyword evidence="3" id="KW-1185">Reference proteome</keyword>
<dbReference type="AlphaFoldDB" id="A0A9Q8VAB7"/>
<dbReference type="EMBL" id="CP086356">
    <property type="protein sequence ID" value="UNI17704.1"/>
    <property type="molecule type" value="Genomic_DNA"/>
</dbReference>
<sequence length="120" mass="12939">MEMRDPRHDAPDAPSFAAARFASDARVMRVVSSRAHSVPVRLYVAACNPCAGNPVHLPGSIRSLQSGVGRGEGKVRGGWMAMDGWVGEREWDGWWAQGKRSSACLGQDSDVSNNSEVGTR</sequence>
<feature type="compositionally biased region" description="Polar residues" evidence="1">
    <location>
        <begin position="109"/>
        <end position="120"/>
    </location>
</feature>
<dbReference type="GeneID" id="72065984"/>
<evidence type="ECO:0000313" key="3">
    <source>
        <dbReference type="Proteomes" id="UP000829364"/>
    </source>
</evidence>
<organism evidence="2 3">
    <name type="scientific">Purpureocillium takamizusanense</name>
    <dbReference type="NCBI Taxonomy" id="2060973"/>
    <lineage>
        <taxon>Eukaryota</taxon>
        <taxon>Fungi</taxon>
        <taxon>Dikarya</taxon>
        <taxon>Ascomycota</taxon>
        <taxon>Pezizomycotina</taxon>
        <taxon>Sordariomycetes</taxon>
        <taxon>Hypocreomycetidae</taxon>
        <taxon>Hypocreales</taxon>
        <taxon>Ophiocordycipitaceae</taxon>
        <taxon>Purpureocillium</taxon>
    </lineage>
</organism>
<dbReference type="KEGG" id="ptkz:JDV02_004028"/>